<dbReference type="InterPro" id="IPR011059">
    <property type="entry name" value="Metal-dep_hydrolase_composite"/>
</dbReference>
<evidence type="ECO:0000313" key="3">
    <source>
        <dbReference type="Proteomes" id="UP001059617"/>
    </source>
</evidence>
<keyword evidence="3" id="KW-1185">Reference proteome</keyword>
<dbReference type="Gene3D" id="2.30.40.10">
    <property type="entry name" value="Urease, subunit C, domain 1"/>
    <property type="match status" value="1"/>
</dbReference>
<evidence type="ECO:0000259" key="1">
    <source>
        <dbReference type="Pfam" id="PF01979"/>
    </source>
</evidence>
<dbReference type="SUPFAM" id="SSF51556">
    <property type="entry name" value="Metallo-dependent hydrolases"/>
    <property type="match status" value="1"/>
</dbReference>
<dbReference type="InterPro" id="IPR006680">
    <property type="entry name" value="Amidohydro-rel"/>
</dbReference>
<name>A0ABY5VTX1_9ACTN</name>
<sequence length="412" mass="43785">MEVTKVIRGVTAITMTDQGVVDRATVVLRGNRLGGVHPDGQLPAELTSWADAHPEQVLDLPGRYVIPGLINLHEHLDMHNVRGSMHDRVSGPTVTLVPRAIRNALLALASGVTTLRDLGSKDATNIVIRDIIDMGQFIGPRVVACGQMISATGGHGQPLCAEGDGADAMRHLARLQHKRGADVIKVCASGGVVAMRRENPWAQQLSDEELRAVVEEAHRFGLRVASHAQPPAAIKASVLAGVDTIEHAAFLDDECADLLAERDVALVPTIDDSYSVAYEGERHGRPQWMQDNAKKSIELRMASLVRAVKAGVRLGVGTDVVGKMGREMVHMVEAGRTPEQALAAATRDAAQIIDVPDIGILADGMLADLVVLGRDPLADLSACDDSIELVVRDGVTIRPSALIATCAGGDIV</sequence>
<protein>
    <submittedName>
        <fullName evidence="2">Amidohydrolase family protein</fullName>
    </submittedName>
</protein>
<dbReference type="RefSeq" id="WP_259858039.1">
    <property type="nucleotide sequence ID" value="NZ_BAAAST010000007.1"/>
</dbReference>
<gene>
    <name evidence="2" type="ORF">Dfulv_34680</name>
</gene>
<reference evidence="2" key="2">
    <citation type="submission" date="2022-09" db="EMBL/GenBank/DDBJ databases">
        <title>Biosynthetic gene clusters of Dactylosporangioum fulvum.</title>
        <authorList>
            <person name="Caradec T."/>
        </authorList>
    </citation>
    <scope>NUCLEOTIDE SEQUENCE</scope>
    <source>
        <strain evidence="2">NRRL B-16292</strain>
    </source>
</reference>
<evidence type="ECO:0000313" key="2">
    <source>
        <dbReference type="EMBL" id="UWP80281.1"/>
    </source>
</evidence>
<dbReference type="Gene3D" id="3.20.20.140">
    <property type="entry name" value="Metal-dependent hydrolases"/>
    <property type="match status" value="1"/>
</dbReference>
<reference evidence="2" key="1">
    <citation type="submission" date="2021-04" db="EMBL/GenBank/DDBJ databases">
        <authorList>
            <person name="Hartkoorn R.C."/>
            <person name="Beaudoing E."/>
            <person name="Hot D."/>
        </authorList>
    </citation>
    <scope>NUCLEOTIDE SEQUENCE</scope>
    <source>
        <strain evidence="2">NRRL B-16292</strain>
    </source>
</reference>
<dbReference type="InterPro" id="IPR057744">
    <property type="entry name" value="OTAase-like"/>
</dbReference>
<accession>A0ABY5VTX1</accession>
<dbReference type="PANTHER" id="PTHR43135">
    <property type="entry name" value="ALPHA-D-RIBOSE 1-METHYLPHOSPHONATE 5-TRIPHOSPHATE DIPHOSPHATASE"/>
    <property type="match status" value="1"/>
</dbReference>
<organism evidence="2 3">
    <name type="scientific">Dactylosporangium fulvum</name>
    <dbReference type="NCBI Taxonomy" id="53359"/>
    <lineage>
        <taxon>Bacteria</taxon>
        <taxon>Bacillati</taxon>
        <taxon>Actinomycetota</taxon>
        <taxon>Actinomycetes</taxon>
        <taxon>Micromonosporales</taxon>
        <taxon>Micromonosporaceae</taxon>
        <taxon>Dactylosporangium</taxon>
    </lineage>
</organism>
<dbReference type="Pfam" id="PF01979">
    <property type="entry name" value="Amidohydro_1"/>
    <property type="match status" value="1"/>
</dbReference>
<dbReference type="PANTHER" id="PTHR43135:SF3">
    <property type="entry name" value="ALPHA-D-RIBOSE 1-METHYLPHOSPHONATE 5-TRIPHOSPHATE DIPHOSPHATASE"/>
    <property type="match status" value="1"/>
</dbReference>
<dbReference type="CDD" id="cd01299">
    <property type="entry name" value="Met_dep_hydrolase_A"/>
    <property type="match status" value="1"/>
</dbReference>
<dbReference type="SUPFAM" id="SSF51338">
    <property type="entry name" value="Composite domain of metallo-dependent hydrolases"/>
    <property type="match status" value="1"/>
</dbReference>
<dbReference type="InterPro" id="IPR051781">
    <property type="entry name" value="Metallo-dep_Hydrolase"/>
</dbReference>
<proteinExistence type="predicted"/>
<feature type="domain" description="Amidohydrolase-related" evidence="1">
    <location>
        <begin position="64"/>
        <end position="395"/>
    </location>
</feature>
<dbReference type="Proteomes" id="UP001059617">
    <property type="component" value="Chromosome"/>
</dbReference>
<dbReference type="EMBL" id="CP073720">
    <property type="protein sequence ID" value="UWP80281.1"/>
    <property type="molecule type" value="Genomic_DNA"/>
</dbReference>
<dbReference type="InterPro" id="IPR032466">
    <property type="entry name" value="Metal_Hydrolase"/>
</dbReference>